<comment type="cofactor">
    <cofactor evidence="1">
        <name>Mg(2+)</name>
        <dbReference type="ChEBI" id="CHEBI:18420"/>
    </cofactor>
</comment>
<evidence type="ECO:0000313" key="6">
    <source>
        <dbReference type="EMBL" id="MBB3169176.1"/>
    </source>
</evidence>
<dbReference type="InterPro" id="IPR029787">
    <property type="entry name" value="Nucleotide_cyclase"/>
</dbReference>
<dbReference type="GO" id="GO:0007165">
    <property type="term" value="P:signal transduction"/>
    <property type="evidence" value="ECO:0007669"/>
    <property type="project" value="InterPro"/>
</dbReference>
<dbReference type="GO" id="GO:0043709">
    <property type="term" value="P:cell adhesion involved in single-species biofilm formation"/>
    <property type="evidence" value="ECO:0007669"/>
    <property type="project" value="TreeGrafter"/>
</dbReference>
<dbReference type="PANTHER" id="PTHR45138">
    <property type="entry name" value="REGULATORY COMPONENTS OF SENSORY TRANSDUCTION SYSTEM"/>
    <property type="match status" value="1"/>
</dbReference>
<dbReference type="SUPFAM" id="SSF55073">
    <property type="entry name" value="Nucleotide cyclase"/>
    <property type="match status" value="1"/>
</dbReference>
<feature type="domain" description="GGDEF" evidence="5">
    <location>
        <begin position="411"/>
        <end position="555"/>
    </location>
</feature>
<dbReference type="EC" id="2.7.7.65" evidence="2"/>
<dbReference type="InterPro" id="IPR003660">
    <property type="entry name" value="HAMP_dom"/>
</dbReference>
<proteinExistence type="predicted"/>
<dbReference type="PANTHER" id="PTHR45138:SF9">
    <property type="entry name" value="DIGUANYLATE CYCLASE DGCM-RELATED"/>
    <property type="match status" value="1"/>
</dbReference>
<dbReference type="RefSeq" id="WP_183910660.1">
    <property type="nucleotide sequence ID" value="NZ_JACHXZ010000003.1"/>
</dbReference>
<dbReference type="Pfam" id="PF00990">
    <property type="entry name" value="GGDEF"/>
    <property type="match status" value="1"/>
</dbReference>
<dbReference type="NCBIfam" id="TIGR00254">
    <property type="entry name" value="GGDEF"/>
    <property type="match status" value="1"/>
</dbReference>
<evidence type="ECO:0000256" key="2">
    <source>
        <dbReference type="ARBA" id="ARBA00012528"/>
    </source>
</evidence>
<dbReference type="Pfam" id="PF05228">
    <property type="entry name" value="CHASE4"/>
    <property type="match status" value="1"/>
</dbReference>
<dbReference type="AlphaFoldDB" id="A0A839UT90"/>
<feature type="domain" description="HAMP" evidence="4">
    <location>
        <begin position="315"/>
        <end position="368"/>
    </location>
</feature>
<dbReference type="GO" id="GO:0005886">
    <property type="term" value="C:plasma membrane"/>
    <property type="evidence" value="ECO:0007669"/>
    <property type="project" value="TreeGrafter"/>
</dbReference>
<dbReference type="InterPro" id="IPR000160">
    <property type="entry name" value="GGDEF_dom"/>
</dbReference>
<name>A0A839UT90_9GAMM</name>
<dbReference type="GO" id="GO:1902201">
    <property type="term" value="P:negative regulation of bacterial-type flagellum-dependent cell motility"/>
    <property type="evidence" value="ECO:0007669"/>
    <property type="project" value="TreeGrafter"/>
</dbReference>
<evidence type="ECO:0000259" key="4">
    <source>
        <dbReference type="PROSITE" id="PS50885"/>
    </source>
</evidence>
<sequence>MSAPYNSVFSLRRQAGYLLRTRAILLGVVAFLFLFSAQLAVRYFIDLPTLFTIVNQSDRKDVLRVNNALSQRLAVYENRVADNALWDDAYEFVQSPHEQFLASNFDSRTLQDNEIDGVIFLDAAGDVVWQFGLEFGQGDTKPMLEQPPMGEEMMRKLMHVAPHLPQQGEIAKRVGYVRTPKSPVVFVAYPIFPTSYGDGTQLNAGTLIMWTWLDRRYINSVAEQTDLDLAGQFLPDGTASLAPMWRYLLTEDIRPRDKDNRIYWLLRDVNDEPLMMLWITLDSLGFETELFSDAIVAGLFAATVLLLGLAWVVRRWLVLPLNGLEQQMERITTSARYDLRLEVDSYEELNRMAGQFNLLLEEVCEREKQSRRKQEELRLASISDALTGLANRRYLDQFMDDSWLKCLAKASTYSLVLIDIDHFKKFNDYYGHAAGDRILKEVAKLLRDQQPAHEALTARYGGEEFCMVLLGASQSVLESLCERICKVIAGQGMEHQASELGIVTVSVGAVIADASQPDVRQLAHKNALRTIFKAADQALYDAKRTGRNQVCMGHLF</sequence>
<dbReference type="InterPro" id="IPR050469">
    <property type="entry name" value="Diguanylate_Cyclase"/>
</dbReference>
<accession>A0A839UT90</accession>
<dbReference type="Proteomes" id="UP000559987">
    <property type="component" value="Unassembled WGS sequence"/>
</dbReference>
<dbReference type="SMART" id="SM00304">
    <property type="entry name" value="HAMP"/>
    <property type="match status" value="1"/>
</dbReference>
<evidence type="ECO:0000313" key="7">
    <source>
        <dbReference type="Proteomes" id="UP000559987"/>
    </source>
</evidence>
<dbReference type="InterPro" id="IPR007892">
    <property type="entry name" value="CHASE4"/>
</dbReference>
<reference evidence="6 7" key="1">
    <citation type="submission" date="2020-08" db="EMBL/GenBank/DDBJ databases">
        <title>Genomic Encyclopedia of Type Strains, Phase III (KMG-III): the genomes of soil and plant-associated and newly described type strains.</title>
        <authorList>
            <person name="Whitman W."/>
        </authorList>
    </citation>
    <scope>NUCLEOTIDE SEQUENCE [LARGE SCALE GENOMIC DNA]</scope>
    <source>
        <strain evidence="6 7">CECT 8571</strain>
    </source>
</reference>
<protein>
    <recommendedName>
        <fullName evidence="2">diguanylate cyclase</fullName>
        <ecNumber evidence="2">2.7.7.65</ecNumber>
    </recommendedName>
</protein>
<keyword evidence="7" id="KW-1185">Reference proteome</keyword>
<dbReference type="FunFam" id="3.30.70.270:FF:000001">
    <property type="entry name" value="Diguanylate cyclase domain protein"/>
    <property type="match status" value="1"/>
</dbReference>
<comment type="catalytic activity">
    <reaction evidence="3">
        <text>2 GTP = 3',3'-c-di-GMP + 2 diphosphate</text>
        <dbReference type="Rhea" id="RHEA:24898"/>
        <dbReference type="ChEBI" id="CHEBI:33019"/>
        <dbReference type="ChEBI" id="CHEBI:37565"/>
        <dbReference type="ChEBI" id="CHEBI:58805"/>
        <dbReference type="EC" id="2.7.7.65"/>
    </reaction>
</comment>
<gene>
    <name evidence="6" type="ORF">FHS30_002384</name>
</gene>
<evidence type="ECO:0000256" key="1">
    <source>
        <dbReference type="ARBA" id="ARBA00001946"/>
    </source>
</evidence>
<dbReference type="PROSITE" id="PS50885">
    <property type="entry name" value="HAMP"/>
    <property type="match status" value="1"/>
</dbReference>
<dbReference type="InterPro" id="IPR043128">
    <property type="entry name" value="Rev_trsase/Diguanyl_cyclase"/>
</dbReference>
<dbReference type="SMART" id="SM00267">
    <property type="entry name" value="GGDEF"/>
    <property type="match status" value="1"/>
</dbReference>
<dbReference type="Gene3D" id="3.30.70.270">
    <property type="match status" value="1"/>
</dbReference>
<evidence type="ECO:0000259" key="5">
    <source>
        <dbReference type="PROSITE" id="PS50887"/>
    </source>
</evidence>
<dbReference type="CDD" id="cd01949">
    <property type="entry name" value="GGDEF"/>
    <property type="match status" value="1"/>
</dbReference>
<comment type="caution">
    <text evidence="6">The sequence shown here is derived from an EMBL/GenBank/DDBJ whole genome shotgun (WGS) entry which is preliminary data.</text>
</comment>
<evidence type="ECO:0000256" key="3">
    <source>
        <dbReference type="ARBA" id="ARBA00034247"/>
    </source>
</evidence>
<dbReference type="EMBL" id="JACHXZ010000003">
    <property type="protein sequence ID" value="MBB3169176.1"/>
    <property type="molecule type" value="Genomic_DNA"/>
</dbReference>
<dbReference type="PROSITE" id="PS50887">
    <property type="entry name" value="GGDEF"/>
    <property type="match status" value="1"/>
</dbReference>
<organism evidence="6 7">
    <name type="scientific">Simiduia aestuariiviva</name>
    <dbReference type="NCBI Taxonomy" id="1510459"/>
    <lineage>
        <taxon>Bacteria</taxon>
        <taxon>Pseudomonadati</taxon>
        <taxon>Pseudomonadota</taxon>
        <taxon>Gammaproteobacteria</taxon>
        <taxon>Cellvibrionales</taxon>
        <taxon>Cellvibrionaceae</taxon>
        <taxon>Simiduia</taxon>
    </lineage>
</organism>
<dbReference type="GO" id="GO:0052621">
    <property type="term" value="F:diguanylate cyclase activity"/>
    <property type="evidence" value="ECO:0007669"/>
    <property type="project" value="UniProtKB-EC"/>
</dbReference>
<dbReference type="Gene3D" id="6.10.340.10">
    <property type="match status" value="1"/>
</dbReference>